<keyword evidence="1" id="KW-0645">Protease</keyword>
<dbReference type="NCBIfam" id="NF008763">
    <property type="entry name" value="PRK11798.1-2"/>
    <property type="match status" value="1"/>
</dbReference>
<reference evidence="2" key="1">
    <citation type="submission" date="2018-05" db="EMBL/GenBank/DDBJ databases">
        <title>Complete genome sequence of Actinobacillus porcitonsillarum reference strain 9953L55 (CCUG 46996).</title>
        <authorList>
            <person name="Dona V."/>
            <person name="Perreten V."/>
        </authorList>
    </citation>
    <scope>NUCLEOTIDE SEQUENCE [LARGE SCALE GENOMIC DNA]</scope>
    <source>
        <strain evidence="2">9953L55</strain>
    </source>
</reference>
<evidence type="ECO:0000313" key="1">
    <source>
        <dbReference type="EMBL" id="AWI51463.1"/>
    </source>
</evidence>
<dbReference type="NCBIfam" id="NF008769">
    <property type="entry name" value="PRK11798.2-5"/>
    <property type="match status" value="1"/>
</dbReference>
<dbReference type="Proteomes" id="UP000244920">
    <property type="component" value="Chromosome"/>
</dbReference>
<protein>
    <submittedName>
        <fullName evidence="1">ClpXP protease specificity-enhancing factor</fullName>
    </submittedName>
</protein>
<dbReference type="PIRSF" id="PIRSF005276">
    <property type="entry name" value="SspB"/>
    <property type="match status" value="1"/>
</dbReference>
<dbReference type="PANTHER" id="PTHR37486:SF1">
    <property type="entry name" value="STRINGENT STARVATION PROTEIN B"/>
    <property type="match status" value="1"/>
</dbReference>
<name>A0A2U8FKK8_9PAST</name>
<dbReference type="PANTHER" id="PTHR37486">
    <property type="entry name" value="STRINGENT STARVATION PROTEIN B"/>
    <property type="match status" value="1"/>
</dbReference>
<evidence type="ECO:0000313" key="2">
    <source>
        <dbReference type="Proteomes" id="UP000244920"/>
    </source>
</evidence>
<dbReference type="GO" id="GO:0005840">
    <property type="term" value="C:ribosome"/>
    <property type="evidence" value="ECO:0007669"/>
    <property type="project" value="TreeGrafter"/>
</dbReference>
<sequence>MKPLRPYVYYAYYNWITDNDNTPYLLVNCDYPNVDVPMEYVREGKIILNIAQRSIGNYVVNDESISFSARFQGMLRDIYIPFGAVEALYAQETGDGIMFQEEAYYSEQSYLERTSIAESNEVKAKKVVKKKSSHLKLVK</sequence>
<dbReference type="AlphaFoldDB" id="A0A2U8FKK8"/>
<dbReference type="KEGG" id="apor:DDU33_08225"/>
<proteinExistence type="predicted"/>
<dbReference type="Gene3D" id="2.30.30.220">
    <property type="entry name" value="SspB-like"/>
    <property type="match status" value="1"/>
</dbReference>
<dbReference type="GO" id="GO:0045732">
    <property type="term" value="P:positive regulation of protein catabolic process"/>
    <property type="evidence" value="ECO:0007669"/>
    <property type="project" value="TreeGrafter"/>
</dbReference>
<dbReference type="GO" id="GO:0005829">
    <property type="term" value="C:cytosol"/>
    <property type="evidence" value="ECO:0007669"/>
    <property type="project" value="TreeGrafter"/>
</dbReference>
<dbReference type="EMBL" id="CP029206">
    <property type="protein sequence ID" value="AWI51463.1"/>
    <property type="molecule type" value="Genomic_DNA"/>
</dbReference>
<dbReference type="InterPro" id="IPR007481">
    <property type="entry name" value="SspB"/>
</dbReference>
<gene>
    <name evidence="1" type="ORF">DDU33_08225</name>
</gene>
<keyword evidence="1" id="KW-0378">Hydrolase</keyword>
<dbReference type="SUPFAM" id="SSF101738">
    <property type="entry name" value="SspB-like"/>
    <property type="match status" value="1"/>
</dbReference>
<dbReference type="GO" id="GO:0006508">
    <property type="term" value="P:proteolysis"/>
    <property type="evidence" value="ECO:0007669"/>
    <property type="project" value="UniProtKB-KW"/>
</dbReference>
<dbReference type="InterPro" id="IPR036760">
    <property type="entry name" value="SspB-like_sf"/>
</dbReference>
<dbReference type="Pfam" id="PF04386">
    <property type="entry name" value="SspB"/>
    <property type="match status" value="1"/>
</dbReference>
<organism evidence="1 2">
    <name type="scientific">Actinobacillus porcitonsillarum</name>
    <dbReference type="NCBI Taxonomy" id="189834"/>
    <lineage>
        <taxon>Bacteria</taxon>
        <taxon>Pseudomonadati</taxon>
        <taxon>Pseudomonadota</taxon>
        <taxon>Gammaproteobacteria</taxon>
        <taxon>Pasteurellales</taxon>
        <taxon>Pasteurellaceae</taxon>
        <taxon>Actinobacillus</taxon>
    </lineage>
</organism>
<accession>A0A2U8FKK8</accession>
<keyword evidence="2" id="KW-1185">Reference proteome</keyword>
<dbReference type="GO" id="GO:0008233">
    <property type="term" value="F:peptidase activity"/>
    <property type="evidence" value="ECO:0007669"/>
    <property type="project" value="UniProtKB-KW"/>
</dbReference>
<dbReference type="RefSeq" id="WP_108924643.1">
    <property type="nucleotide sequence ID" value="NZ_CP029206.1"/>
</dbReference>